<dbReference type="SUPFAM" id="SSF52402">
    <property type="entry name" value="Adenine nucleotide alpha hydrolases-like"/>
    <property type="match status" value="1"/>
</dbReference>
<evidence type="ECO:0000313" key="10">
    <source>
        <dbReference type="EMBL" id="SVA17354.1"/>
    </source>
</evidence>
<keyword evidence="4" id="KW-0808">Transferase</keyword>
<evidence type="ECO:0000256" key="2">
    <source>
        <dbReference type="ARBA" id="ARBA00022490"/>
    </source>
</evidence>
<dbReference type="Pfam" id="PF02926">
    <property type="entry name" value="THUMP"/>
    <property type="match status" value="1"/>
</dbReference>
<evidence type="ECO:0000256" key="1">
    <source>
        <dbReference type="ARBA" id="ARBA00004496"/>
    </source>
</evidence>
<dbReference type="NCBIfam" id="TIGR00342">
    <property type="entry name" value="tRNA uracil 4-sulfurtransferase ThiI"/>
    <property type="match status" value="1"/>
</dbReference>
<dbReference type="SMART" id="SM00981">
    <property type="entry name" value="THUMP"/>
    <property type="match status" value="1"/>
</dbReference>
<dbReference type="HAMAP" id="MF_00021">
    <property type="entry name" value="ThiI"/>
    <property type="match status" value="1"/>
</dbReference>
<evidence type="ECO:0000256" key="8">
    <source>
        <dbReference type="ARBA" id="ARBA00022977"/>
    </source>
</evidence>
<keyword evidence="8" id="KW-0784">Thiamine biosynthesis</keyword>
<reference evidence="10" key="1">
    <citation type="submission" date="2018-05" db="EMBL/GenBank/DDBJ databases">
        <authorList>
            <person name="Lanie J.A."/>
            <person name="Ng W.-L."/>
            <person name="Kazmierczak K.M."/>
            <person name="Andrzejewski T.M."/>
            <person name="Davidsen T.M."/>
            <person name="Wayne K.J."/>
            <person name="Tettelin H."/>
            <person name="Glass J.I."/>
            <person name="Rusch D."/>
            <person name="Podicherti R."/>
            <person name="Tsui H.-C.T."/>
            <person name="Winkler M.E."/>
        </authorList>
    </citation>
    <scope>NUCLEOTIDE SEQUENCE</scope>
</reference>
<dbReference type="Gene3D" id="3.30.2130.30">
    <property type="match status" value="1"/>
</dbReference>
<evidence type="ECO:0000256" key="6">
    <source>
        <dbReference type="ARBA" id="ARBA00022840"/>
    </source>
</evidence>
<dbReference type="PROSITE" id="PS51165">
    <property type="entry name" value="THUMP"/>
    <property type="match status" value="1"/>
</dbReference>
<keyword evidence="6" id="KW-0067">ATP-binding</keyword>
<sequence length="315" mass="35035">MEPDFDKMAELGVSLIHEKLQTQGELKFCVRTRRSNKGFPFTSKEVDFEVGSRIMGVLSSKGLSVDINRAEFVLEIEIGPQETIVFDNRVSGLSGLPVGSSGQVLSLLSGGIDSPVSTFKLINRGCRVHSVFFDNRTFLGRGGYDKVVRLAHTLNRFQGGGKLYVVSFQDIQVAIRDHCTDSNRVVLYRRMMYRIAHALAELKNYQGLVTGESVGQVASQTLKNLMAVSCVVPMSVLRPLIGMNKQEIITHAKQIGTYDISIEPQPDCCSVFMPDHPGTSCKIKYLEADERLYPWEELMSSALDSMETIDLDDLD</sequence>
<accession>A0A381TNK5</accession>
<protein>
    <recommendedName>
        <fullName evidence="9">THUMP domain-containing protein</fullName>
    </recommendedName>
</protein>
<dbReference type="PANTHER" id="PTHR43209:SF1">
    <property type="entry name" value="TRNA SULFURTRANSFERASE"/>
    <property type="match status" value="1"/>
</dbReference>
<feature type="domain" description="THUMP" evidence="9">
    <location>
        <begin position="1"/>
        <end position="89"/>
    </location>
</feature>
<dbReference type="FunFam" id="3.40.50.620:FF:000053">
    <property type="entry name" value="Probable tRNA sulfurtransferase"/>
    <property type="match status" value="1"/>
</dbReference>
<organism evidence="10">
    <name type="scientific">marine metagenome</name>
    <dbReference type="NCBI Taxonomy" id="408172"/>
    <lineage>
        <taxon>unclassified sequences</taxon>
        <taxon>metagenomes</taxon>
        <taxon>ecological metagenomes</taxon>
    </lineage>
</organism>
<comment type="subcellular location">
    <subcellularLocation>
        <location evidence="1">Cytoplasm</location>
    </subcellularLocation>
</comment>
<dbReference type="GO" id="GO:0009228">
    <property type="term" value="P:thiamine biosynthetic process"/>
    <property type="evidence" value="ECO:0007669"/>
    <property type="project" value="UniProtKB-KW"/>
</dbReference>
<dbReference type="GO" id="GO:0002937">
    <property type="term" value="P:tRNA 4-thiouridine biosynthesis"/>
    <property type="evidence" value="ECO:0007669"/>
    <property type="project" value="TreeGrafter"/>
</dbReference>
<dbReference type="EMBL" id="UINC01004858">
    <property type="protein sequence ID" value="SVA17354.1"/>
    <property type="molecule type" value="Genomic_DNA"/>
</dbReference>
<dbReference type="SUPFAM" id="SSF143437">
    <property type="entry name" value="THUMP domain-like"/>
    <property type="match status" value="1"/>
</dbReference>
<evidence type="ECO:0000259" key="9">
    <source>
        <dbReference type="PROSITE" id="PS51165"/>
    </source>
</evidence>
<evidence type="ECO:0000256" key="4">
    <source>
        <dbReference type="ARBA" id="ARBA00022679"/>
    </source>
</evidence>
<dbReference type="InterPro" id="IPR014729">
    <property type="entry name" value="Rossmann-like_a/b/a_fold"/>
</dbReference>
<dbReference type="InterPro" id="IPR050102">
    <property type="entry name" value="tRNA_sulfurtransferase_ThiI"/>
</dbReference>
<dbReference type="Pfam" id="PF02568">
    <property type="entry name" value="ThiI"/>
    <property type="match status" value="1"/>
</dbReference>
<dbReference type="GO" id="GO:0052837">
    <property type="term" value="P:thiazole biosynthetic process"/>
    <property type="evidence" value="ECO:0007669"/>
    <property type="project" value="TreeGrafter"/>
</dbReference>
<dbReference type="AlphaFoldDB" id="A0A381TNK5"/>
<evidence type="ECO:0000256" key="7">
    <source>
        <dbReference type="ARBA" id="ARBA00022884"/>
    </source>
</evidence>
<dbReference type="GO" id="GO:0005829">
    <property type="term" value="C:cytosol"/>
    <property type="evidence" value="ECO:0007669"/>
    <property type="project" value="TreeGrafter"/>
</dbReference>
<keyword evidence="2" id="KW-0963">Cytoplasm</keyword>
<gene>
    <name evidence="10" type="ORF">METZ01_LOCUS70208</name>
</gene>
<dbReference type="PANTHER" id="PTHR43209">
    <property type="entry name" value="TRNA SULFURTRANSFERASE"/>
    <property type="match status" value="1"/>
</dbReference>
<dbReference type="CDD" id="cd01712">
    <property type="entry name" value="PPase_ThiI"/>
    <property type="match status" value="1"/>
</dbReference>
<keyword evidence="5" id="KW-0547">Nucleotide-binding</keyword>
<keyword evidence="3" id="KW-0820">tRNA-binding</keyword>
<dbReference type="InterPro" id="IPR049961">
    <property type="entry name" value="ThiI_N"/>
</dbReference>
<dbReference type="GO" id="GO:0016783">
    <property type="term" value="F:sulfurtransferase activity"/>
    <property type="evidence" value="ECO:0007669"/>
    <property type="project" value="InterPro"/>
</dbReference>
<dbReference type="InterPro" id="IPR003720">
    <property type="entry name" value="tRNA_STrfase"/>
</dbReference>
<dbReference type="InterPro" id="IPR020536">
    <property type="entry name" value="ThiI_AANH"/>
</dbReference>
<dbReference type="InterPro" id="IPR004114">
    <property type="entry name" value="THUMP_dom"/>
</dbReference>
<dbReference type="GO" id="GO:0005524">
    <property type="term" value="F:ATP binding"/>
    <property type="evidence" value="ECO:0007669"/>
    <property type="project" value="UniProtKB-KW"/>
</dbReference>
<evidence type="ECO:0000256" key="3">
    <source>
        <dbReference type="ARBA" id="ARBA00022555"/>
    </source>
</evidence>
<proteinExistence type="inferred from homology"/>
<dbReference type="GO" id="GO:0004810">
    <property type="term" value="F:CCA tRNA nucleotidyltransferase activity"/>
    <property type="evidence" value="ECO:0007669"/>
    <property type="project" value="InterPro"/>
</dbReference>
<name>A0A381TNK5_9ZZZZ</name>
<evidence type="ECO:0000256" key="5">
    <source>
        <dbReference type="ARBA" id="ARBA00022741"/>
    </source>
</evidence>
<dbReference type="GO" id="GO:0000049">
    <property type="term" value="F:tRNA binding"/>
    <property type="evidence" value="ECO:0007669"/>
    <property type="project" value="UniProtKB-KW"/>
</dbReference>
<dbReference type="Gene3D" id="3.40.50.620">
    <property type="entry name" value="HUPs"/>
    <property type="match status" value="1"/>
</dbReference>
<keyword evidence="7" id="KW-0694">RNA-binding</keyword>